<dbReference type="HOGENOM" id="CLU_049109_8_0_1"/>
<evidence type="ECO:0000256" key="6">
    <source>
        <dbReference type="RuleBase" id="RU363053"/>
    </source>
</evidence>
<dbReference type="PANTHER" id="PTHR11266">
    <property type="entry name" value="PEROXISOMAL MEMBRANE PROTEIN 2, PXMP2 MPV17"/>
    <property type="match status" value="1"/>
</dbReference>
<dbReference type="OrthoDB" id="10267969at2759"/>
<keyword evidence="5" id="KW-0472">Membrane</keyword>
<name>A0A0C3CX37_HEBCY</name>
<evidence type="ECO:0000256" key="5">
    <source>
        <dbReference type="ARBA" id="ARBA00023136"/>
    </source>
</evidence>
<dbReference type="EMBL" id="KN831769">
    <property type="protein sequence ID" value="KIM48421.1"/>
    <property type="molecule type" value="Genomic_DNA"/>
</dbReference>
<evidence type="ECO:0000256" key="2">
    <source>
        <dbReference type="ARBA" id="ARBA00006824"/>
    </source>
</evidence>
<dbReference type="GO" id="GO:0016020">
    <property type="term" value="C:membrane"/>
    <property type="evidence" value="ECO:0007669"/>
    <property type="project" value="UniProtKB-SubCell"/>
</dbReference>
<proteinExistence type="inferred from homology"/>
<protein>
    <submittedName>
        <fullName evidence="7">Uncharacterized protein</fullName>
    </submittedName>
</protein>
<evidence type="ECO:0000313" key="8">
    <source>
        <dbReference type="Proteomes" id="UP000053424"/>
    </source>
</evidence>
<dbReference type="Proteomes" id="UP000053424">
    <property type="component" value="Unassembled WGS sequence"/>
</dbReference>
<reference evidence="7 8" key="1">
    <citation type="submission" date="2014-04" db="EMBL/GenBank/DDBJ databases">
        <authorList>
            <consortium name="DOE Joint Genome Institute"/>
            <person name="Kuo A."/>
            <person name="Gay G."/>
            <person name="Dore J."/>
            <person name="Kohler A."/>
            <person name="Nagy L.G."/>
            <person name="Floudas D."/>
            <person name="Copeland A."/>
            <person name="Barry K.W."/>
            <person name="Cichocki N."/>
            <person name="Veneault-Fourrey C."/>
            <person name="LaButti K."/>
            <person name="Lindquist E.A."/>
            <person name="Lipzen A."/>
            <person name="Lundell T."/>
            <person name="Morin E."/>
            <person name="Murat C."/>
            <person name="Sun H."/>
            <person name="Tunlid A."/>
            <person name="Henrissat B."/>
            <person name="Grigoriev I.V."/>
            <person name="Hibbett D.S."/>
            <person name="Martin F."/>
            <person name="Nordberg H.P."/>
            <person name="Cantor M.N."/>
            <person name="Hua S.X."/>
        </authorList>
    </citation>
    <scope>NUCLEOTIDE SEQUENCE [LARGE SCALE GENOMIC DNA]</scope>
    <source>
        <strain evidence="8">h7</strain>
    </source>
</reference>
<dbReference type="InterPro" id="IPR007248">
    <property type="entry name" value="Mpv17_PMP22"/>
</dbReference>
<dbReference type="PANTHER" id="PTHR11266:SF50">
    <property type="entry name" value="VACUOLAR MEMBRANE PROTEIN YOR292C"/>
    <property type="match status" value="1"/>
</dbReference>
<evidence type="ECO:0000256" key="3">
    <source>
        <dbReference type="ARBA" id="ARBA00022692"/>
    </source>
</evidence>
<gene>
    <name evidence="7" type="ORF">M413DRAFT_440149</name>
</gene>
<keyword evidence="3" id="KW-0812">Transmembrane</keyword>
<dbReference type="AlphaFoldDB" id="A0A0C3CX37"/>
<dbReference type="GO" id="GO:0005739">
    <property type="term" value="C:mitochondrion"/>
    <property type="evidence" value="ECO:0007669"/>
    <property type="project" value="TreeGrafter"/>
</dbReference>
<comment type="similarity">
    <text evidence="2 6">Belongs to the peroxisomal membrane protein PXMP2/4 family.</text>
</comment>
<evidence type="ECO:0000313" key="7">
    <source>
        <dbReference type="EMBL" id="KIM48421.1"/>
    </source>
</evidence>
<accession>A0A0C3CX37</accession>
<sequence length="207" mass="23714">MAALTLARAYQHSFDSHPNTTLAITGGCLNALGDVVAQVTQNTFGDDQGEWKRYDLARTARFFCFGFTISPLMGRWNTFLEARFPLRSLKSTSRVCLKALSKRVACDQLLGLFLGSMGIMEARSLRQIKDRVKDLYRTALVANWKVWPLAQLINFRYMPLPYRVPFSQTCGVFWTLYLSILNSEEDKRQDRELEILKDQLITSHPHS</sequence>
<keyword evidence="4" id="KW-1133">Transmembrane helix</keyword>
<dbReference type="Pfam" id="PF04117">
    <property type="entry name" value="Mpv17_PMP22"/>
    <property type="match status" value="1"/>
</dbReference>
<dbReference type="STRING" id="686832.A0A0C3CX37"/>
<evidence type="ECO:0000256" key="1">
    <source>
        <dbReference type="ARBA" id="ARBA00004141"/>
    </source>
</evidence>
<organism evidence="7 8">
    <name type="scientific">Hebeloma cylindrosporum</name>
    <dbReference type="NCBI Taxonomy" id="76867"/>
    <lineage>
        <taxon>Eukaryota</taxon>
        <taxon>Fungi</taxon>
        <taxon>Dikarya</taxon>
        <taxon>Basidiomycota</taxon>
        <taxon>Agaricomycotina</taxon>
        <taxon>Agaricomycetes</taxon>
        <taxon>Agaricomycetidae</taxon>
        <taxon>Agaricales</taxon>
        <taxon>Agaricineae</taxon>
        <taxon>Hymenogastraceae</taxon>
        <taxon>Hebeloma</taxon>
    </lineage>
</organism>
<keyword evidence="8" id="KW-1185">Reference proteome</keyword>
<comment type="subcellular location">
    <subcellularLocation>
        <location evidence="1">Membrane</location>
        <topology evidence="1">Multi-pass membrane protein</topology>
    </subcellularLocation>
</comment>
<reference evidence="8" key="2">
    <citation type="submission" date="2015-01" db="EMBL/GenBank/DDBJ databases">
        <title>Evolutionary Origins and Diversification of the Mycorrhizal Mutualists.</title>
        <authorList>
            <consortium name="DOE Joint Genome Institute"/>
            <consortium name="Mycorrhizal Genomics Consortium"/>
            <person name="Kohler A."/>
            <person name="Kuo A."/>
            <person name="Nagy L.G."/>
            <person name="Floudas D."/>
            <person name="Copeland A."/>
            <person name="Barry K.W."/>
            <person name="Cichocki N."/>
            <person name="Veneault-Fourrey C."/>
            <person name="LaButti K."/>
            <person name="Lindquist E.A."/>
            <person name="Lipzen A."/>
            <person name="Lundell T."/>
            <person name="Morin E."/>
            <person name="Murat C."/>
            <person name="Riley R."/>
            <person name="Ohm R."/>
            <person name="Sun H."/>
            <person name="Tunlid A."/>
            <person name="Henrissat B."/>
            <person name="Grigoriev I.V."/>
            <person name="Hibbett D.S."/>
            <person name="Martin F."/>
        </authorList>
    </citation>
    <scope>NUCLEOTIDE SEQUENCE [LARGE SCALE GENOMIC DNA]</scope>
    <source>
        <strain evidence="8">h7</strain>
    </source>
</reference>
<evidence type="ECO:0000256" key="4">
    <source>
        <dbReference type="ARBA" id="ARBA00022989"/>
    </source>
</evidence>